<feature type="compositionally biased region" description="Polar residues" evidence="1">
    <location>
        <begin position="133"/>
        <end position="146"/>
    </location>
</feature>
<feature type="region of interest" description="Disordered" evidence="1">
    <location>
        <begin position="127"/>
        <end position="146"/>
    </location>
</feature>
<keyword evidence="3" id="KW-1185">Reference proteome</keyword>
<evidence type="ECO:0000256" key="1">
    <source>
        <dbReference type="SAM" id="MobiDB-lite"/>
    </source>
</evidence>
<organism evidence="2 3">
    <name type="scientific">Trichomalopsis sarcophagae</name>
    <dbReference type="NCBI Taxonomy" id="543379"/>
    <lineage>
        <taxon>Eukaryota</taxon>
        <taxon>Metazoa</taxon>
        <taxon>Ecdysozoa</taxon>
        <taxon>Arthropoda</taxon>
        <taxon>Hexapoda</taxon>
        <taxon>Insecta</taxon>
        <taxon>Pterygota</taxon>
        <taxon>Neoptera</taxon>
        <taxon>Endopterygota</taxon>
        <taxon>Hymenoptera</taxon>
        <taxon>Apocrita</taxon>
        <taxon>Proctotrupomorpha</taxon>
        <taxon>Chalcidoidea</taxon>
        <taxon>Pteromalidae</taxon>
        <taxon>Pteromalinae</taxon>
        <taxon>Trichomalopsis</taxon>
    </lineage>
</organism>
<dbReference type="AlphaFoldDB" id="A0A232FN97"/>
<proteinExistence type="predicted"/>
<sequence length="226" mass="26199">MDEKERRLHVDNNDCMLLEFVNDSNSLAVGYLNWLKEDDLLEIQNLIKQKKEVEVMWPDCTIKTAVYMKAMLQKATFSTHVVRILDVGDWTTVQKHKTNLITYGEISPSKDRRKELKAKNIISNEKRSKKKITNSNSKDQTSLKNTSLDSVQPQVILQEILMAKESETPVERVFNISYYIGDSALYILCACSDVDIPYENNIQRSIHRCLQSFLDRSLHKIWTVSL</sequence>
<evidence type="ECO:0000313" key="2">
    <source>
        <dbReference type="EMBL" id="OXU31990.1"/>
    </source>
</evidence>
<dbReference type="EMBL" id="NNAY01000013">
    <property type="protein sequence ID" value="OXU31990.1"/>
    <property type="molecule type" value="Genomic_DNA"/>
</dbReference>
<comment type="caution">
    <text evidence="2">The sequence shown here is derived from an EMBL/GenBank/DDBJ whole genome shotgun (WGS) entry which is preliminary data.</text>
</comment>
<reference evidence="2 3" key="1">
    <citation type="journal article" date="2017" name="Curr. Biol.">
        <title>The Evolution of Venom by Co-option of Single-Copy Genes.</title>
        <authorList>
            <person name="Martinson E.O."/>
            <person name="Mrinalini"/>
            <person name="Kelkar Y.D."/>
            <person name="Chang C.H."/>
            <person name="Werren J.H."/>
        </authorList>
    </citation>
    <scope>NUCLEOTIDE SEQUENCE [LARGE SCALE GENOMIC DNA]</scope>
    <source>
        <strain evidence="2 3">Alberta</strain>
        <tissue evidence="2">Whole body</tissue>
    </source>
</reference>
<evidence type="ECO:0000313" key="3">
    <source>
        <dbReference type="Proteomes" id="UP000215335"/>
    </source>
</evidence>
<protein>
    <submittedName>
        <fullName evidence="2">Uncharacterized protein</fullName>
    </submittedName>
</protein>
<name>A0A232FN97_9HYME</name>
<accession>A0A232FN97</accession>
<dbReference type="Proteomes" id="UP000215335">
    <property type="component" value="Unassembled WGS sequence"/>
</dbReference>
<gene>
    <name evidence="2" type="ORF">TSAR_013758</name>
</gene>
<dbReference type="OrthoDB" id="7555136at2759"/>